<reference evidence="1 2" key="1">
    <citation type="journal article" date="2024" name="Plant Biotechnol. J.">
        <title>Genome and CRISPR/Cas9 system of a widespread forest tree (Populus alba) in the world.</title>
        <authorList>
            <person name="Liu Y.J."/>
            <person name="Jiang P.F."/>
            <person name="Han X.M."/>
            <person name="Li X.Y."/>
            <person name="Wang H.M."/>
            <person name="Wang Y.J."/>
            <person name="Wang X.X."/>
            <person name="Zeng Q.Y."/>
        </authorList>
    </citation>
    <scope>NUCLEOTIDE SEQUENCE [LARGE SCALE GENOMIC DNA]</scope>
    <source>
        <strain evidence="2">cv. PAL-ZL1</strain>
    </source>
</reference>
<evidence type="ECO:0000313" key="1">
    <source>
        <dbReference type="EMBL" id="KAL3571926.1"/>
    </source>
</evidence>
<gene>
    <name evidence="1" type="ORF">D5086_025830</name>
</gene>
<dbReference type="EMBL" id="RCHU02000014">
    <property type="protein sequence ID" value="KAL3571926.1"/>
    <property type="molecule type" value="Genomic_DNA"/>
</dbReference>
<protein>
    <submittedName>
        <fullName evidence="1">Uncharacterized protein</fullName>
    </submittedName>
</protein>
<dbReference type="Proteomes" id="UP000309997">
    <property type="component" value="Unassembled WGS sequence"/>
</dbReference>
<evidence type="ECO:0000313" key="2">
    <source>
        <dbReference type="Proteomes" id="UP000309997"/>
    </source>
</evidence>
<organism evidence="1 2">
    <name type="scientific">Populus alba</name>
    <name type="common">White poplar</name>
    <dbReference type="NCBI Taxonomy" id="43335"/>
    <lineage>
        <taxon>Eukaryota</taxon>
        <taxon>Viridiplantae</taxon>
        <taxon>Streptophyta</taxon>
        <taxon>Embryophyta</taxon>
        <taxon>Tracheophyta</taxon>
        <taxon>Spermatophyta</taxon>
        <taxon>Magnoliopsida</taxon>
        <taxon>eudicotyledons</taxon>
        <taxon>Gunneridae</taxon>
        <taxon>Pentapetalae</taxon>
        <taxon>rosids</taxon>
        <taxon>fabids</taxon>
        <taxon>Malpighiales</taxon>
        <taxon>Salicaceae</taxon>
        <taxon>Saliceae</taxon>
        <taxon>Populus</taxon>
    </lineage>
</organism>
<keyword evidence="2" id="KW-1185">Reference proteome</keyword>
<name>A0ACC4B100_POPAL</name>
<comment type="caution">
    <text evidence="1">The sequence shown here is derived from an EMBL/GenBank/DDBJ whole genome shotgun (WGS) entry which is preliminary data.</text>
</comment>
<proteinExistence type="predicted"/>
<accession>A0ACC4B100</accession>
<sequence length="694" mass="77591">MGHLNLPASKRNPRQWKLLDLVTATFFGLVFLFFLLVFTPLGDSLAASGRQTLLRSTSDPRQRHRLVALIEAGQNAQPIEACPADEVDHMPCEDPRRNSQLSREMNFYRERHCPPVEDTHLCLIPPPDGYKISVQWPQSLHKIWHANMPHDKIADRKGHQGWMKKEGEHFIFPGGGTMFPEGAVQYIEKLGQYIPIKGGVLRTALDMGCGVASWGGYLLKEGILTLSFAPRDSHKAQIQFALERGVPAFVAMLGTRRLPYPAFSFDLVHCSRCLIPFTAYNASYFIEVNRLLRPGGYLVISGPPVQWAKQDKEWADLQAVARALCYELIAVDGNTVIWKKPAGDLCLPNQNEYGLELCDESDDPSDAWYFKLKKCVSRTSAVKGDCTIGTIPKWPDRLTKAPSRAVHMKNGLDLFDADTRRWLRRVAYYKNNLNVKLGTPAIRNVMDMNAFFGSFAAALMPDPVWVMNVVPARKPSTLGVIYDRGLIGVYHDWCEPFSTYPRSYDLIHVAGIESLLKLPGSSKNRCNLVDLMVEMDRILRPEGTVIIRDSPEVIDKVARVALAKRGTSMYSERQYHVLWLPNIASLLRNVSAFQIFKHIAFTALHLGRQATCKIDLAFLVLAGAGISIQLCFAERIWAVRSQKGDGPFQPGRVSVIATISELYSLRKRVVGGVSYSRLQQLQPEGGKSSAGGGN</sequence>